<dbReference type="AlphaFoldDB" id="A0A164R731"/>
<evidence type="ECO:0000313" key="1">
    <source>
        <dbReference type="EMBL" id="KZS08380.1"/>
    </source>
</evidence>
<dbReference type="Proteomes" id="UP000076858">
    <property type="component" value="Unassembled WGS sequence"/>
</dbReference>
<organism evidence="1 2">
    <name type="scientific">Daphnia magna</name>
    <dbReference type="NCBI Taxonomy" id="35525"/>
    <lineage>
        <taxon>Eukaryota</taxon>
        <taxon>Metazoa</taxon>
        <taxon>Ecdysozoa</taxon>
        <taxon>Arthropoda</taxon>
        <taxon>Crustacea</taxon>
        <taxon>Branchiopoda</taxon>
        <taxon>Diplostraca</taxon>
        <taxon>Cladocera</taxon>
        <taxon>Anomopoda</taxon>
        <taxon>Daphniidae</taxon>
        <taxon>Daphnia</taxon>
    </lineage>
</organism>
<name>A0A164R731_9CRUS</name>
<comment type="caution">
    <text evidence="1">The sequence shown here is derived from an EMBL/GenBank/DDBJ whole genome shotgun (WGS) entry which is preliminary data.</text>
</comment>
<evidence type="ECO:0000313" key="2">
    <source>
        <dbReference type="Proteomes" id="UP000076858"/>
    </source>
</evidence>
<keyword evidence="2" id="KW-1185">Reference proteome</keyword>
<dbReference type="PANTHER" id="PTHR46704:SF1">
    <property type="entry name" value="TELOMERE LENGTH REGULATION PROTEIN TEL2 HOMOLOG"/>
    <property type="match status" value="1"/>
</dbReference>
<proteinExistence type="predicted"/>
<dbReference type="PANTHER" id="PTHR46704">
    <property type="entry name" value="CXC DOMAIN-CONTAINING PROTEIN-RELATED"/>
    <property type="match status" value="1"/>
</dbReference>
<gene>
    <name evidence="1" type="ORF">APZ42_027682</name>
</gene>
<reference evidence="1 2" key="1">
    <citation type="submission" date="2016-03" db="EMBL/GenBank/DDBJ databases">
        <title>EvidentialGene: Evidence-directed Construction of Genes on Genomes.</title>
        <authorList>
            <person name="Gilbert D.G."/>
            <person name="Choi J.-H."/>
            <person name="Mockaitis K."/>
            <person name="Colbourne J."/>
            <person name="Pfrender M."/>
        </authorList>
    </citation>
    <scope>NUCLEOTIDE SEQUENCE [LARGE SCALE GENOMIC DNA]</scope>
    <source>
        <strain evidence="1 2">Xinb3</strain>
        <tissue evidence="1">Complete organism</tissue>
    </source>
</reference>
<accession>A0A164R731</accession>
<protein>
    <submittedName>
        <fullName evidence="1">Uncharacterized protein</fullName>
    </submittedName>
</protein>
<sequence length="668" mass="76524">MNTDITFEEDSSILSTTIGEEQLDNSTQSLDSLSSTDIEQLLLLFEQTVDDPNFSMNSSELEKSPAFQKFKLLLPQKMMECESSRTAHLWIIYLKMFELVKQFIKAERTGNWALHLKTTMEMLPFLAAAGHNNYLKSSYIYLQNMLDLKNTNPSVYELFEIGFHVIRRYQRFWAGLSSDLVIEQELMWTMKSSGGITRRSGIKEVHRLIWVMSRPICSTINSQMMDLCDNVNCQLGTSEQHKEIQDFTPRRREQCVLMTEKEHPGSKKKMGNIDQNVLFQRMVVVLTSKKEEHSFPSYFKYELSSFPVSLFSSNWNLRDAKKSELAKSIAEMTKYDPSKEEISNEDERKVVLDGGWLLHKIPWKKEESYLIIVFDGYNGPSTKDVSHLKRAKTVSSQVIFSNDVKIMTSKEEFLSNSSNKAKFLIELGKYLQFKGYTVLHSQGDAGVMIVKTAIECAKTHQTVLKIYLKCEPKNGRGGKIWNIEQIQNSLGTYICNVILFVHAFLGCDTTSKPFGKGKNVTLKLSSTNDVFKSLAQLFYKSNCSQNEIDVAGERAMIIVYSGLPTDNLDNLRYQNFKAKVLTASLTTSVNPKSLPPTSAAMKFHSRRTYLQIQTWLGANHSKEVEWGWMLSEGILYPVTTDLQAAPNDLLEVIKYLQWKLRYKKMFLS</sequence>
<dbReference type="EMBL" id="LRGB01002227">
    <property type="protein sequence ID" value="KZS08380.1"/>
    <property type="molecule type" value="Genomic_DNA"/>
</dbReference>